<reference evidence="1 2" key="1">
    <citation type="journal article" date="2018" name="Nat. Genet.">
        <title>The Rosa genome provides new insights in the design of modern roses.</title>
        <authorList>
            <person name="Bendahmane M."/>
        </authorList>
    </citation>
    <scope>NUCLEOTIDE SEQUENCE [LARGE SCALE GENOMIC DNA]</scope>
    <source>
        <strain evidence="2">cv. Old Blush</strain>
    </source>
</reference>
<keyword evidence="2" id="KW-1185">Reference proteome</keyword>
<dbReference type="Gramene" id="PRQ57453">
    <property type="protein sequence ID" value="PRQ57453"/>
    <property type="gene ID" value="RchiOBHm_Chr1g0348501"/>
</dbReference>
<proteinExistence type="predicted"/>
<evidence type="ECO:0008006" key="3">
    <source>
        <dbReference type="Google" id="ProtNLM"/>
    </source>
</evidence>
<dbReference type="AlphaFoldDB" id="A0A2P6SFL0"/>
<name>A0A2P6SFL0_ROSCH</name>
<dbReference type="Proteomes" id="UP000238479">
    <property type="component" value="Chromosome 1"/>
</dbReference>
<gene>
    <name evidence="1" type="ORF">RchiOBHm_Chr1g0348501</name>
</gene>
<organism evidence="1 2">
    <name type="scientific">Rosa chinensis</name>
    <name type="common">China rose</name>
    <dbReference type="NCBI Taxonomy" id="74649"/>
    <lineage>
        <taxon>Eukaryota</taxon>
        <taxon>Viridiplantae</taxon>
        <taxon>Streptophyta</taxon>
        <taxon>Embryophyta</taxon>
        <taxon>Tracheophyta</taxon>
        <taxon>Spermatophyta</taxon>
        <taxon>Magnoliopsida</taxon>
        <taxon>eudicotyledons</taxon>
        <taxon>Gunneridae</taxon>
        <taxon>Pentapetalae</taxon>
        <taxon>rosids</taxon>
        <taxon>fabids</taxon>
        <taxon>Rosales</taxon>
        <taxon>Rosaceae</taxon>
        <taxon>Rosoideae</taxon>
        <taxon>Rosoideae incertae sedis</taxon>
        <taxon>Rosa</taxon>
    </lineage>
</organism>
<sequence>MEQETKSIRILLGFNYSLHHDSIEIFPSNVLSVEPLSGSNFKKWKEDIIISLGLADLGIALRTTKPESAHATGTNQQRAAYEKWERSNRLSLLVMKRSMTEAIRGSIEDCEYAVDYLDAIGKKYKESEKAEGVALLSKFNSS</sequence>
<dbReference type="EMBL" id="PDCK01000039">
    <property type="protein sequence ID" value="PRQ57453.1"/>
    <property type="molecule type" value="Genomic_DNA"/>
</dbReference>
<evidence type="ECO:0000313" key="1">
    <source>
        <dbReference type="EMBL" id="PRQ57453.1"/>
    </source>
</evidence>
<comment type="caution">
    <text evidence="1">The sequence shown here is derived from an EMBL/GenBank/DDBJ whole genome shotgun (WGS) entry which is preliminary data.</text>
</comment>
<dbReference type="OMA" id="WGFITES"/>
<protein>
    <recommendedName>
        <fullName evidence="3">Gag-polypeptide of LTR copia-type</fullName>
    </recommendedName>
</protein>
<evidence type="ECO:0000313" key="2">
    <source>
        <dbReference type="Proteomes" id="UP000238479"/>
    </source>
</evidence>
<accession>A0A2P6SFL0</accession>